<dbReference type="GO" id="GO:0005886">
    <property type="term" value="C:plasma membrane"/>
    <property type="evidence" value="ECO:0007669"/>
    <property type="project" value="UniProtKB-SubCell"/>
</dbReference>
<feature type="transmembrane region" description="Helical" evidence="8">
    <location>
        <begin position="224"/>
        <end position="245"/>
    </location>
</feature>
<feature type="transmembrane region" description="Helical" evidence="8">
    <location>
        <begin position="6"/>
        <end position="25"/>
    </location>
</feature>
<reference evidence="9 10" key="1">
    <citation type="submission" date="2018-04" db="EMBL/GenBank/DDBJ databases">
        <title>Genomic Encyclopedia of Archaeal and Bacterial Type Strains, Phase II (KMG-II): from individual species to whole genera.</title>
        <authorList>
            <person name="Goeker M."/>
        </authorList>
    </citation>
    <scope>NUCLEOTIDE SEQUENCE [LARGE SCALE GENOMIC DNA]</scope>
    <source>
        <strain evidence="9 10">DSM 18064</strain>
    </source>
</reference>
<evidence type="ECO:0000256" key="7">
    <source>
        <dbReference type="ARBA" id="ARBA00023136"/>
    </source>
</evidence>
<accession>A0A2T5BQC6</accession>
<evidence type="ECO:0000256" key="2">
    <source>
        <dbReference type="ARBA" id="ARBA00010145"/>
    </source>
</evidence>
<sequence length="305" mass="32342">MTVGLLVLPIILTITVGYLAKRFGAVPRDNWTGIEQLSFKVLIPAIIIQSIYQSDLALSQLGEFIWALLITVSITGILVLASRLVIPHSALGNPQLTTIFQATTRWNAFIALALSSQALGQPGLALISIAMAFIIPFVNVLNIVVLATYGDTPINVRKTVQNIVTNPLILACAIGLFLNFSGVSLASSAESTLKTIGQAAIGIGLLAIGASIDFRKLIAVSWPLAFGTVARLVVGPAIFWLIGQAFGLDNTQMLCGMLICAVPAASNGYIVAKQMGGDADLYAHLLMWQTILAIFTLPIMIVLAS</sequence>
<evidence type="ECO:0000313" key="10">
    <source>
        <dbReference type="Proteomes" id="UP000243859"/>
    </source>
</evidence>
<evidence type="ECO:0000256" key="3">
    <source>
        <dbReference type="ARBA" id="ARBA00022448"/>
    </source>
</evidence>
<dbReference type="Proteomes" id="UP000243859">
    <property type="component" value="Unassembled WGS sequence"/>
</dbReference>
<evidence type="ECO:0000256" key="5">
    <source>
        <dbReference type="ARBA" id="ARBA00022692"/>
    </source>
</evidence>
<dbReference type="PANTHER" id="PTHR36838">
    <property type="entry name" value="AUXIN EFFLUX CARRIER FAMILY PROTEIN"/>
    <property type="match status" value="1"/>
</dbReference>
<organism evidence="9 10">
    <name type="scientific">Rhodovulum imhoffii</name>
    <dbReference type="NCBI Taxonomy" id="365340"/>
    <lineage>
        <taxon>Bacteria</taxon>
        <taxon>Pseudomonadati</taxon>
        <taxon>Pseudomonadota</taxon>
        <taxon>Alphaproteobacteria</taxon>
        <taxon>Rhodobacterales</taxon>
        <taxon>Paracoccaceae</taxon>
        <taxon>Rhodovulum</taxon>
    </lineage>
</organism>
<feature type="transmembrane region" description="Helical" evidence="8">
    <location>
        <begin position="64"/>
        <end position="86"/>
    </location>
</feature>
<proteinExistence type="inferred from homology"/>
<dbReference type="RefSeq" id="WP_107893049.1">
    <property type="nucleotide sequence ID" value="NZ_NHSI01000040.1"/>
</dbReference>
<dbReference type="AlphaFoldDB" id="A0A2T5BQC6"/>
<name>A0A2T5BQC6_9RHOB</name>
<keyword evidence="10" id="KW-1185">Reference proteome</keyword>
<dbReference type="InterPro" id="IPR038770">
    <property type="entry name" value="Na+/solute_symporter_sf"/>
</dbReference>
<dbReference type="EMBL" id="QAAA01000014">
    <property type="protein sequence ID" value="PTN01337.1"/>
    <property type="molecule type" value="Genomic_DNA"/>
</dbReference>
<keyword evidence="4" id="KW-1003">Cell membrane</keyword>
<protein>
    <recommendedName>
        <fullName evidence="11">AEC family transporter</fullName>
    </recommendedName>
</protein>
<feature type="transmembrane region" description="Helical" evidence="8">
    <location>
        <begin position="195"/>
        <end position="212"/>
    </location>
</feature>
<dbReference type="GO" id="GO:0055085">
    <property type="term" value="P:transmembrane transport"/>
    <property type="evidence" value="ECO:0007669"/>
    <property type="project" value="InterPro"/>
</dbReference>
<keyword evidence="5 8" id="KW-0812">Transmembrane</keyword>
<evidence type="ECO:0000313" key="9">
    <source>
        <dbReference type="EMBL" id="PTN01337.1"/>
    </source>
</evidence>
<gene>
    <name evidence="9" type="ORF">C8N32_11436</name>
</gene>
<feature type="transmembrane region" description="Helical" evidence="8">
    <location>
        <begin position="282"/>
        <end position="304"/>
    </location>
</feature>
<dbReference type="PANTHER" id="PTHR36838:SF4">
    <property type="entry name" value="AUXIN EFFLUX CARRIER FAMILY PROTEIN"/>
    <property type="match status" value="1"/>
</dbReference>
<evidence type="ECO:0000256" key="6">
    <source>
        <dbReference type="ARBA" id="ARBA00022989"/>
    </source>
</evidence>
<evidence type="ECO:0008006" key="11">
    <source>
        <dbReference type="Google" id="ProtNLM"/>
    </source>
</evidence>
<evidence type="ECO:0000256" key="1">
    <source>
        <dbReference type="ARBA" id="ARBA00004651"/>
    </source>
</evidence>
<dbReference type="InterPro" id="IPR004776">
    <property type="entry name" value="Mem_transp_PIN-like"/>
</dbReference>
<keyword evidence="7 8" id="KW-0472">Membrane</keyword>
<dbReference type="OrthoDB" id="9805563at2"/>
<keyword evidence="6 8" id="KW-1133">Transmembrane helix</keyword>
<feature type="transmembrane region" description="Helical" evidence="8">
    <location>
        <begin position="168"/>
        <end position="189"/>
    </location>
</feature>
<feature type="transmembrane region" description="Helical" evidence="8">
    <location>
        <begin position="125"/>
        <end position="147"/>
    </location>
</feature>
<evidence type="ECO:0000256" key="8">
    <source>
        <dbReference type="SAM" id="Phobius"/>
    </source>
</evidence>
<comment type="caution">
    <text evidence="9">The sequence shown here is derived from an EMBL/GenBank/DDBJ whole genome shotgun (WGS) entry which is preliminary data.</text>
</comment>
<dbReference type="Gene3D" id="1.20.1530.20">
    <property type="match status" value="1"/>
</dbReference>
<comment type="similarity">
    <text evidence="2">Belongs to the auxin efflux carrier (TC 2.A.69) family.</text>
</comment>
<dbReference type="Pfam" id="PF03547">
    <property type="entry name" value="Mem_trans"/>
    <property type="match status" value="2"/>
</dbReference>
<feature type="transmembrane region" description="Helical" evidence="8">
    <location>
        <begin position="251"/>
        <end position="270"/>
    </location>
</feature>
<evidence type="ECO:0000256" key="4">
    <source>
        <dbReference type="ARBA" id="ARBA00022475"/>
    </source>
</evidence>
<comment type="subcellular location">
    <subcellularLocation>
        <location evidence="1">Cell membrane</location>
        <topology evidence="1">Multi-pass membrane protein</topology>
    </subcellularLocation>
</comment>
<keyword evidence="3" id="KW-0813">Transport</keyword>